<dbReference type="EMBL" id="VCYH01000010">
    <property type="protein sequence ID" value="MDN7025836.1"/>
    <property type="molecule type" value="Genomic_DNA"/>
</dbReference>
<dbReference type="SMART" id="SM01204">
    <property type="entry name" value="FIST_C"/>
    <property type="match status" value="1"/>
</dbReference>
<evidence type="ECO:0000259" key="2">
    <source>
        <dbReference type="SMART" id="SM01204"/>
    </source>
</evidence>
<dbReference type="Pfam" id="PF08495">
    <property type="entry name" value="FIST"/>
    <property type="match status" value="1"/>
</dbReference>
<dbReference type="Proteomes" id="UP001168338">
    <property type="component" value="Unassembled WGS sequence"/>
</dbReference>
<proteinExistence type="predicted"/>
<dbReference type="RefSeq" id="WP_301665028.1">
    <property type="nucleotide sequence ID" value="NZ_VCYH01000010.1"/>
</dbReference>
<sequence>MNAVTLSSNKPSVNDAVNDLKQQCGDFEPKMLLFFASSRYEPEALAGAMKDAFGDLPVFGCTTAGEIGNGSMLKESIVAMALGDRIVEDLKVGIVRDLSDPDAIRSVFSDFESYYGKPVAELDFTEYVGVILIDGLSGAEERTMDRIGDLTNVLFVGGSAGDDLGFRATYVFADGEAYTNAAVLALLKPATEFDIIKTQSFAAMDTKLIPTKVNEEAREVLEFNGKPAATAYAEALGVSPEDLPAHFMQHPVGLLAGDDIFVRSPQQVAGESVIFYCSVKEGIDLSLLQSTDIVADTRAAVEEKLQNLGGISALINFNCILRTLDLEAGGLSAAYGSLFSDFPAIGFSTYGEEYIGHINQTATMLVFR</sequence>
<gene>
    <name evidence="3" type="ORF">FGU65_13260</name>
</gene>
<evidence type="ECO:0008006" key="5">
    <source>
        <dbReference type="Google" id="ProtNLM"/>
    </source>
</evidence>
<feature type="domain" description="FIST" evidence="1">
    <location>
        <begin position="28"/>
        <end position="227"/>
    </location>
</feature>
<feature type="domain" description="FIST C-domain" evidence="2">
    <location>
        <begin position="228"/>
        <end position="356"/>
    </location>
</feature>
<comment type="caution">
    <text evidence="3">The sequence shown here is derived from an EMBL/GenBank/DDBJ whole genome shotgun (WGS) entry which is preliminary data.</text>
</comment>
<dbReference type="Pfam" id="PF10442">
    <property type="entry name" value="FIST_C"/>
    <property type="match status" value="1"/>
</dbReference>
<protein>
    <recommendedName>
        <fullName evidence="5">FIST N domain-containing protein</fullName>
    </recommendedName>
</protein>
<evidence type="ECO:0000259" key="1">
    <source>
        <dbReference type="SMART" id="SM00897"/>
    </source>
</evidence>
<accession>A0ABT8MD28</accession>
<dbReference type="SMART" id="SM00897">
    <property type="entry name" value="FIST"/>
    <property type="match status" value="1"/>
</dbReference>
<dbReference type="PANTHER" id="PTHR40252">
    <property type="entry name" value="BLR0328 PROTEIN"/>
    <property type="match status" value="1"/>
</dbReference>
<reference evidence="3" key="1">
    <citation type="submission" date="2019-05" db="EMBL/GenBank/DDBJ databases">
        <title>Methanoculleus sp. FWC-SCC1, a methanogenic archaeon isolated from deep marine cold seep.</title>
        <authorList>
            <person name="Chen Y.-W."/>
            <person name="Chen S.-C."/>
            <person name="Teng N.-H."/>
            <person name="Lai M.-C."/>
        </authorList>
    </citation>
    <scope>NUCLEOTIDE SEQUENCE</scope>
    <source>
        <strain evidence="3">FWC-SCC1</strain>
    </source>
</reference>
<dbReference type="InterPro" id="IPR019494">
    <property type="entry name" value="FIST_C"/>
</dbReference>
<name>A0ABT8MD28_9EURY</name>
<organism evidence="3 4">
    <name type="scientific">Methanoculleus frigidifontis</name>
    <dbReference type="NCBI Taxonomy" id="2584085"/>
    <lineage>
        <taxon>Archaea</taxon>
        <taxon>Methanobacteriati</taxon>
        <taxon>Methanobacteriota</taxon>
        <taxon>Stenosarchaea group</taxon>
        <taxon>Methanomicrobia</taxon>
        <taxon>Methanomicrobiales</taxon>
        <taxon>Methanomicrobiaceae</taxon>
        <taxon>Methanoculleus</taxon>
    </lineage>
</organism>
<evidence type="ECO:0000313" key="3">
    <source>
        <dbReference type="EMBL" id="MDN7025836.1"/>
    </source>
</evidence>
<evidence type="ECO:0000313" key="4">
    <source>
        <dbReference type="Proteomes" id="UP001168338"/>
    </source>
</evidence>
<dbReference type="InterPro" id="IPR013702">
    <property type="entry name" value="FIST_domain_N"/>
</dbReference>
<keyword evidence="4" id="KW-1185">Reference proteome</keyword>
<dbReference type="PANTHER" id="PTHR40252:SF2">
    <property type="entry name" value="BLR0328 PROTEIN"/>
    <property type="match status" value="1"/>
</dbReference>